<name>A0A7S1E5B5_9STRA</name>
<evidence type="ECO:0000313" key="1">
    <source>
        <dbReference type="EMBL" id="CAD8966661.1"/>
    </source>
</evidence>
<dbReference type="AlphaFoldDB" id="A0A7S1E5B5"/>
<protein>
    <submittedName>
        <fullName evidence="1">Uncharacterized protein</fullName>
    </submittedName>
</protein>
<accession>A0A7S1E5B5</accession>
<dbReference type="EMBL" id="HBFY01008534">
    <property type="protein sequence ID" value="CAD8966661.1"/>
    <property type="molecule type" value="Transcribed_RNA"/>
</dbReference>
<sequence>MGLDKSTIEKMMVLSPVDSQRSSCGIKVMSMLDDGITQLSITLSDDEHYELRDDSRSSMPEIDPNATTRVKELQGFRAVNHVINRVRQLYHAKVAEQEGVAVVEVSVPNSGKQDAIIIEGIQFVAKPKKVMKAQAFSGSLEQYDREVPRDRASNEEVVAAINDVKEELVAAINGIRAVVNRLEDVVGVDSTRRVPEDRVDAIEDDLDNSRDRNITIEDRNNNRSEEGIVWV</sequence>
<reference evidence="1" key="1">
    <citation type="submission" date="2021-01" db="EMBL/GenBank/DDBJ databases">
        <authorList>
            <person name="Corre E."/>
            <person name="Pelletier E."/>
            <person name="Niang G."/>
            <person name="Scheremetjew M."/>
            <person name="Finn R."/>
            <person name="Kale V."/>
            <person name="Holt S."/>
            <person name="Cochrane G."/>
            <person name="Meng A."/>
            <person name="Brown T."/>
            <person name="Cohen L."/>
        </authorList>
    </citation>
    <scope>NUCLEOTIDE SEQUENCE</scope>
</reference>
<organism evidence="1">
    <name type="scientific">Thalassionema nitzschioides</name>
    <dbReference type="NCBI Taxonomy" id="33649"/>
    <lineage>
        <taxon>Eukaryota</taxon>
        <taxon>Sar</taxon>
        <taxon>Stramenopiles</taxon>
        <taxon>Ochrophyta</taxon>
        <taxon>Bacillariophyta</taxon>
        <taxon>Fragilariophyceae</taxon>
        <taxon>Fragilariophycidae</taxon>
        <taxon>Thalassionemales</taxon>
        <taxon>Thalassionemataceae</taxon>
        <taxon>Thalassionema</taxon>
    </lineage>
</organism>
<gene>
    <name evidence="1" type="ORF">TNIT0693_LOCUS3157</name>
</gene>
<proteinExistence type="predicted"/>